<keyword evidence="4" id="KW-1185">Reference proteome</keyword>
<feature type="compositionally biased region" description="Polar residues" evidence="1">
    <location>
        <begin position="461"/>
        <end position="474"/>
    </location>
</feature>
<feature type="compositionally biased region" description="Basic and acidic residues" evidence="1">
    <location>
        <begin position="34"/>
        <end position="43"/>
    </location>
</feature>
<dbReference type="InterPro" id="IPR018306">
    <property type="entry name" value="Phage_T5_Orf172_DNA-bd"/>
</dbReference>
<reference evidence="3 4" key="1">
    <citation type="submission" date="2018-08" db="EMBL/GenBank/DDBJ databases">
        <title>Draft genome sequences of two Aspergillus turcosus clinical strains isolated from bronchoalveolar lavage fluid: one azole-susceptible and the other azole-resistant.</title>
        <authorList>
            <person name="Parent-Michaud M."/>
            <person name="Dufresne P.J."/>
            <person name="Fournier E."/>
            <person name="Martineau C."/>
            <person name="Moreira S."/>
            <person name="Perkins V."/>
            <person name="De Repentigny L."/>
            <person name="Dufresne S.F."/>
        </authorList>
    </citation>
    <scope>NUCLEOTIDE SEQUENCE [LARGE SCALE GENOMIC DNA]</scope>
    <source>
        <strain evidence="3">HMR AF 1038</strain>
    </source>
</reference>
<comment type="caution">
    <text evidence="3">The sequence shown here is derived from an EMBL/GenBank/DDBJ whole genome shotgun (WGS) entry which is preliminary data.</text>
</comment>
<dbReference type="STRING" id="1245748.A0A229XAQ2"/>
<proteinExistence type="predicted"/>
<feature type="compositionally biased region" description="Basic residues" evidence="1">
    <location>
        <begin position="499"/>
        <end position="508"/>
    </location>
</feature>
<dbReference type="AlphaFoldDB" id="A0A229XAQ2"/>
<evidence type="ECO:0000313" key="3">
    <source>
        <dbReference type="EMBL" id="RLL97646.1"/>
    </source>
</evidence>
<feature type="compositionally biased region" description="Basic and acidic residues" evidence="1">
    <location>
        <begin position="449"/>
        <end position="460"/>
    </location>
</feature>
<sequence length="508" mass="57833">MSDETTPVTPPSTAARFQSQKTRRRNQGASLSGRDADLERLDGVENTGESTLDTNDEGSEDTPHSFPSLPLNVLNGRDSPGVDKEATPASSPPTSEELMPIWRLEDKIMEIILKAAAKNDGQKLGQAYIFGDPTNKAGYFKLGKSETPTEREKRHQHDCEPSFRLLGCIPRAGLVPWFGRLESLALAELTNMKYSFDCRCSTSHREYFRGSVDEGLEILNCWSSWLQRNPNPYGEELQLSPFWTDRLRLLRDKTFSHSRCPNTKCRSADIRSSTCQACLRLRLKAWTDVTDFDYFEYECRMRVGWKFLRQVMLWMWRLFGDHLLILIHGWEKVKSLATLLWAPVTHLHFLLLLLWCLSRVPPESINSIIFYGIACPLSYWRIMKELTNTPFYSQFGKVQKIPPARGKKATTEASNSPRPETPPEIFSGPETPHEQEPPSRKRSVSVHEPLNDSRNPRGHESATTAHEMSETPTAEDNGPKPFLTPDRATRTVTRSPRASAKRRKSDVR</sequence>
<feature type="region of interest" description="Disordered" evidence="1">
    <location>
        <begin position="1"/>
        <end position="96"/>
    </location>
</feature>
<organism evidence="3 4">
    <name type="scientific">Aspergillus turcosus</name>
    <dbReference type="NCBI Taxonomy" id="1245748"/>
    <lineage>
        <taxon>Eukaryota</taxon>
        <taxon>Fungi</taxon>
        <taxon>Dikarya</taxon>
        <taxon>Ascomycota</taxon>
        <taxon>Pezizomycotina</taxon>
        <taxon>Eurotiomycetes</taxon>
        <taxon>Eurotiomycetidae</taxon>
        <taxon>Eurotiales</taxon>
        <taxon>Aspergillaceae</taxon>
        <taxon>Aspergillus</taxon>
        <taxon>Aspergillus subgen. Fumigati</taxon>
    </lineage>
</organism>
<dbReference type="EMBL" id="NIDN02000071">
    <property type="protein sequence ID" value="RLL97646.1"/>
    <property type="molecule type" value="Genomic_DNA"/>
</dbReference>
<feature type="compositionally biased region" description="Polar residues" evidence="1">
    <location>
        <begin position="1"/>
        <end position="20"/>
    </location>
</feature>
<feature type="domain" description="Bacteriophage T5 Orf172 DNA-binding" evidence="2">
    <location>
        <begin position="126"/>
        <end position="223"/>
    </location>
</feature>
<gene>
    <name evidence="3" type="ORF">CFD26_100935</name>
</gene>
<evidence type="ECO:0000256" key="1">
    <source>
        <dbReference type="SAM" id="MobiDB-lite"/>
    </source>
</evidence>
<dbReference type="OrthoDB" id="3511049at2759"/>
<dbReference type="Proteomes" id="UP000215289">
    <property type="component" value="Unassembled WGS sequence"/>
</dbReference>
<accession>A0A229XAQ2</accession>
<protein>
    <recommendedName>
        <fullName evidence="2">Bacteriophage T5 Orf172 DNA-binding domain-containing protein</fullName>
    </recommendedName>
</protein>
<dbReference type="Pfam" id="PF10544">
    <property type="entry name" value="T5orf172"/>
    <property type="match status" value="1"/>
</dbReference>
<evidence type="ECO:0000259" key="2">
    <source>
        <dbReference type="Pfam" id="PF10544"/>
    </source>
</evidence>
<name>A0A229XAQ2_9EURO</name>
<evidence type="ECO:0000313" key="4">
    <source>
        <dbReference type="Proteomes" id="UP000215289"/>
    </source>
</evidence>
<feature type="region of interest" description="Disordered" evidence="1">
    <location>
        <begin position="402"/>
        <end position="508"/>
    </location>
</feature>